<evidence type="ECO:0000313" key="4">
    <source>
        <dbReference type="Proteomes" id="UP001427805"/>
    </source>
</evidence>
<evidence type="ECO:0000313" key="3">
    <source>
        <dbReference type="EMBL" id="MEN3748476.1"/>
    </source>
</evidence>
<organism evidence="3 4">
    <name type="scientific">Sphingomonas rustica</name>
    <dbReference type="NCBI Taxonomy" id="3103142"/>
    <lineage>
        <taxon>Bacteria</taxon>
        <taxon>Pseudomonadati</taxon>
        <taxon>Pseudomonadota</taxon>
        <taxon>Alphaproteobacteria</taxon>
        <taxon>Sphingomonadales</taxon>
        <taxon>Sphingomonadaceae</taxon>
        <taxon>Sphingomonas</taxon>
    </lineage>
</organism>
<gene>
    <name evidence="3" type="ORF">TPR58_14970</name>
</gene>
<reference evidence="3 4" key="1">
    <citation type="submission" date="2024-05" db="EMBL/GenBank/DDBJ databases">
        <title>Sphingomonas sp. HF-S3 16S ribosomal RNA gene Genome sequencing and assembly.</title>
        <authorList>
            <person name="Lee H."/>
        </authorList>
    </citation>
    <scope>NUCLEOTIDE SEQUENCE [LARGE SCALE GENOMIC DNA]</scope>
    <source>
        <strain evidence="3 4">HF-S3</strain>
    </source>
</reference>
<feature type="region of interest" description="Disordered" evidence="1">
    <location>
        <begin position="331"/>
        <end position="351"/>
    </location>
</feature>
<feature type="chain" id="PRO_5045177551" evidence="2">
    <location>
        <begin position="23"/>
        <end position="351"/>
    </location>
</feature>
<comment type="caution">
    <text evidence="3">The sequence shown here is derived from an EMBL/GenBank/DDBJ whole genome shotgun (WGS) entry which is preliminary data.</text>
</comment>
<accession>A0ABV0BCI6</accession>
<dbReference type="NCBIfam" id="TIGR03806">
    <property type="entry name" value="chp_HNE_0200"/>
    <property type="match status" value="1"/>
</dbReference>
<feature type="signal peptide" evidence="2">
    <location>
        <begin position="1"/>
        <end position="22"/>
    </location>
</feature>
<name>A0ABV0BCI6_9SPHN</name>
<keyword evidence="4" id="KW-1185">Reference proteome</keyword>
<dbReference type="InterPro" id="IPR022269">
    <property type="entry name" value="SO_2930-like_C"/>
</dbReference>
<evidence type="ECO:0000256" key="1">
    <source>
        <dbReference type="SAM" id="MobiDB-lite"/>
    </source>
</evidence>
<sequence length="351" mass="37732">MKSLVLATLLFAGALLGRPAWQVDDAAITGDGYPAHLSDYGFFADLKTRAPAPRVIGYDLETALFSDYAEKQRFIYVPAGAKARYDDAAAFDFPVGSALIKTFGYRHAGAFRPIETRLLLRRASGWVAIPYVWNADGSDADLKRAGMRIPVTFTDPAGQARSISYAVPNQNQCKDCHALAGQIRPIGVKARYLNHDGQLQALVAGGLLDRAPADAPRVARWNDAKAPLDARARAYLEINCAHCHNPKGAASNSGLFLELSRDDPNAIGILKRPVAAGRGSGGREFAIQPGDADRSFLIYRLESTDPGIAMPELGRSSVHAEGAALLRQWIDAMPPDGPPVRADGTKSPATR</sequence>
<keyword evidence="2" id="KW-0732">Signal</keyword>
<dbReference type="RefSeq" id="WP_346247505.1">
    <property type="nucleotide sequence ID" value="NZ_JBDIZK010000009.1"/>
</dbReference>
<dbReference type="EMBL" id="JBDIZK010000009">
    <property type="protein sequence ID" value="MEN3748476.1"/>
    <property type="molecule type" value="Genomic_DNA"/>
</dbReference>
<protein>
    <submittedName>
        <fullName evidence="3">SO2930 family diheme c-type cytochrome</fullName>
    </submittedName>
</protein>
<proteinExistence type="predicted"/>
<evidence type="ECO:0000256" key="2">
    <source>
        <dbReference type="SAM" id="SignalP"/>
    </source>
</evidence>
<dbReference type="Proteomes" id="UP001427805">
    <property type="component" value="Unassembled WGS sequence"/>
</dbReference>